<dbReference type="PANTHER" id="PTHR15588">
    <property type="entry name" value="LSM1"/>
    <property type="match status" value="1"/>
</dbReference>
<sequence length="111" mass="11884">MSAASQSTNPSLGLYLSQRVLLLTQDGRVLLGVLQGFDNVGSVILSDTKERVFTASDEEEGTQGGVEEVDLGLYVMRGDAICLIGEVDTAKDASIDWQTVDVEGIPEVRHS</sequence>
<dbReference type="Gene3D" id="2.30.30.100">
    <property type="match status" value="1"/>
</dbReference>
<dbReference type="Proteomes" id="UP000245884">
    <property type="component" value="Unassembled WGS sequence"/>
</dbReference>
<dbReference type="GO" id="GO:0003729">
    <property type="term" value="F:mRNA binding"/>
    <property type="evidence" value="ECO:0007669"/>
    <property type="project" value="TreeGrafter"/>
</dbReference>
<accession>A0A316UIS6</accession>
<evidence type="ECO:0000259" key="10">
    <source>
        <dbReference type="PROSITE" id="PS52002"/>
    </source>
</evidence>
<evidence type="ECO:0000313" key="12">
    <source>
        <dbReference type="Proteomes" id="UP000245884"/>
    </source>
</evidence>
<dbReference type="PANTHER" id="PTHR15588:SF9">
    <property type="entry name" value="U6 SNRNA-ASSOCIATED SM-LIKE PROTEIN LSM8"/>
    <property type="match status" value="1"/>
</dbReference>
<evidence type="ECO:0000256" key="1">
    <source>
        <dbReference type="ARBA" id="ARBA00004123"/>
    </source>
</evidence>
<dbReference type="SUPFAM" id="SSF50182">
    <property type="entry name" value="Sm-like ribonucleoproteins"/>
    <property type="match status" value="1"/>
</dbReference>
<dbReference type="STRING" id="1569628.A0A316UIS6"/>
<dbReference type="InterPro" id="IPR034103">
    <property type="entry name" value="Lsm8"/>
</dbReference>
<evidence type="ECO:0000256" key="6">
    <source>
        <dbReference type="ARBA" id="ARBA00023187"/>
    </source>
</evidence>
<keyword evidence="8 9" id="KW-0687">Ribonucleoprotein</keyword>
<dbReference type="GO" id="GO:0071011">
    <property type="term" value="C:precatalytic spliceosome"/>
    <property type="evidence" value="ECO:0007669"/>
    <property type="project" value="TreeGrafter"/>
</dbReference>
<keyword evidence="5 9" id="KW-0694">RNA-binding</keyword>
<dbReference type="GO" id="GO:0046540">
    <property type="term" value="C:U4/U6 x U5 tri-snRNP complex"/>
    <property type="evidence" value="ECO:0007669"/>
    <property type="project" value="UniProtKB-UniRule"/>
</dbReference>
<comment type="subunit">
    <text evidence="9">LSm subunits form a heteromer with a doughnut shape.</text>
</comment>
<evidence type="ECO:0000256" key="4">
    <source>
        <dbReference type="ARBA" id="ARBA00022728"/>
    </source>
</evidence>
<dbReference type="SMART" id="SM00651">
    <property type="entry name" value="Sm"/>
    <property type="match status" value="1"/>
</dbReference>
<dbReference type="AlphaFoldDB" id="A0A316UIS6"/>
<keyword evidence="12" id="KW-1185">Reference proteome</keyword>
<dbReference type="GO" id="GO:0005688">
    <property type="term" value="C:U6 snRNP"/>
    <property type="evidence" value="ECO:0007669"/>
    <property type="project" value="UniProtKB-UniRule"/>
</dbReference>
<keyword evidence="3 9" id="KW-0507">mRNA processing</keyword>
<keyword evidence="6 9" id="KW-0508">mRNA splicing</keyword>
<reference evidence="11 12" key="1">
    <citation type="journal article" date="2018" name="Mol. Biol. Evol.">
        <title>Broad Genomic Sampling Reveals a Smut Pathogenic Ancestry of the Fungal Clade Ustilaginomycotina.</title>
        <authorList>
            <person name="Kijpornyongpan T."/>
            <person name="Mondo S.J."/>
            <person name="Barry K."/>
            <person name="Sandor L."/>
            <person name="Lee J."/>
            <person name="Lipzen A."/>
            <person name="Pangilinan J."/>
            <person name="LaButti K."/>
            <person name="Hainaut M."/>
            <person name="Henrissat B."/>
            <person name="Grigoriev I.V."/>
            <person name="Spatafora J.W."/>
            <person name="Aime M.C."/>
        </authorList>
    </citation>
    <scope>NUCLEOTIDE SEQUENCE [LARGE SCALE GENOMIC DNA]</scope>
    <source>
        <strain evidence="11 12">MCA 5214</strain>
    </source>
</reference>
<comment type="similarity">
    <text evidence="2 9">Belongs to the snRNP Sm proteins family.</text>
</comment>
<dbReference type="CDD" id="cd01727">
    <property type="entry name" value="LSm8"/>
    <property type="match status" value="1"/>
</dbReference>
<dbReference type="InterPro" id="IPR047575">
    <property type="entry name" value="Sm"/>
</dbReference>
<dbReference type="Pfam" id="PF01423">
    <property type="entry name" value="LSM"/>
    <property type="match status" value="1"/>
</dbReference>
<dbReference type="InterPro" id="IPR044642">
    <property type="entry name" value="PTHR15588"/>
</dbReference>
<organism evidence="11 12">
    <name type="scientific">Jaminaea rosea</name>
    <dbReference type="NCBI Taxonomy" id="1569628"/>
    <lineage>
        <taxon>Eukaryota</taxon>
        <taxon>Fungi</taxon>
        <taxon>Dikarya</taxon>
        <taxon>Basidiomycota</taxon>
        <taxon>Ustilaginomycotina</taxon>
        <taxon>Exobasidiomycetes</taxon>
        <taxon>Microstromatales</taxon>
        <taxon>Microstromatales incertae sedis</taxon>
        <taxon>Jaminaea</taxon>
    </lineage>
</organism>
<dbReference type="EMBL" id="KZ819679">
    <property type="protein sequence ID" value="PWN24824.1"/>
    <property type="molecule type" value="Genomic_DNA"/>
</dbReference>
<evidence type="ECO:0000256" key="5">
    <source>
        <dbReference type="ARBA" id="ARBA00022884"/>
    </source>
</evidence>
<evidence type="ECO:0000313" key="11">
    <source>
        <dbReference type="EMBL" id="PWN24824.1"/>
    </source>
</evidence>
<dbReference type="InterPro" id="IPR010920">
    <property type="entry name" value="LSM_dom_sf"/>
</dbReference>
<evidence type="ECO:0000256" key="7">
    <source>
        <dbReference type="ARBA" id="ARBA00023242"/>
    </source>
</evidence>
<evidence type="ECO:0000256" key="3">
    <source>
        <dbReference type="ARBA" id="ARBA00022664"/>
    </source>
</evidence>
<keyword evidence="7 9" id="KW-0539">Nucleus</keyword>
<evidence type="ECO:0000256" key="2">
    <source>
        <dbReference type="ARBA" id="ARBA00006850"/>
    </source>
</evidence>
<feature type="domain" description="Sm" evidence="10">
    <location>
        <begin position="7"/>
        <end position="90"/>
    </location>
</feature>
<evidence type="ECO:0000256" key="8">
    <source>
        <dbReference type="ARBA" id="ARBA00023274"/>
    </source>
</evidence>
<gene>
    <name evidence="9" type="primary">LSM8</name>
    <name evidence="11" type="ORF">BDZ90DRAFT_224388</name>
</gene>
<keyword evidence="4 9" id="KW-0747">Spliceosome</keyword>
<proteinExistence type="inferred from homology"/>
<comment type="function">
    <text evidence="9">Plays role in pre-mRNA splicing as component of the U4/U6-U5 tri-snRNP complex that is involved in spliceosome assembly, and as component of the precatalytic spliceosome (spliceosome B complex). The heptameric LSM2-8 complex binds specifically to the 3'-terminal U-tract of U6 snRNA.</text>
</comment>
<dbReference type="PROSITE" id="PS52002">
    <property type="entry name" value="SM"/>
    <property type="match status" value="1"/>
</dbReference>
<dbReference type="GO" id="GO:0000398">
    <property type="term" value="P:mRNA splicing, via spliceosome"/>
    <property type="evidence" value="ECO:0007669"/>
    <property type="project" value="UniProtKB-UniRule"/>
</dbReference>
<dbReference type="OrthoDB" id="10263346at2759"/>
<name>A0A316UIS6_9BASI</name>
<evidence type="ECO:0000256" key="9">
    <source>
        <dbReference type="RuleBase" id="RU365048"/>
    </source>
</evidence>
<comment type="subcellular location">
    <subcellularLocation>
        <location evidence="1 9">Nucleus</location>
    </subcellularLocation>
</comment>
<protein>
    <recommendedName>
        <fullName evidence="9">LSM2-LSM8 complex subunit LSM8</fullName>
    </recommendedName>
</protein>
<dbReference type="InterPro" id="IPR001163">
    <property type="entry name" value="Sm_dom_euk/arc"/>
</dbReference>